<evidence type="ECO:0000313" key="1">
    <source>
        <dbReference type="EMBL" id="QBN20690.1"/>
    </source>
</evidence>
<dbReference type="KEGG" id="fnk:E1750_17455"/>
<dbReference type="Proteomes" id="UP000291124">
    <property type="component" value="Chromosome"/>
</dbReference>
<name>A0A4P6YJ85_9FLAO</name>
<evidence type="ECO:0000313" key="2">
    <source>
        <dbReference type="Proteomes" id="UP000291124"/>
    </source>
</evidence>
<accession>A0A4P6YJ85</accession>
<protein>
    <recommendedName>
        <fullName evidence="3">Gylcosyl hydrolase 115 C-terminal domain-containing protein</fullName>
    </recommendedName>
</protein>
<dbReference type="EMBL" id="CP037933">
    <property type="protein sequence ID" value="QBN20690.1"/>
    <property type="molecule type" value="Genomic_DNA"/>
</dbReference>
<reference evidence="2" key="1">
    <citation type="submission" date="2019-03" db="EMBL/GenBank/DDBJ databases">
        <title>Flavobacterium sp.</title>
        <authorList>
            <person name="Kim H."/>
        </authorList>
    </citation>
    <scope>NUCLEOTIDE SEQUENCE [LARGE SCALE GENOMIC DNA]</scope>
    <source>
        <strain evidence="2">GS13</strain>
    </source>
</reference>
<dbReference type="AlphaFoldDB" id="A0A4P6YJ85"/>
<gene>
    <name evidence="1" type="ORF">E1750_17455</name>
</gene>
<organism evidence="1 2">
    <name type="scientific">Flavobacterium nackdongense</name>
    <dbReference type="NCBI Taxonomy" id="2547394"/>
    <lineage>
        <taxon>Bacteria</taxon>
        <taxon>Pseudomonadati</taxon>
        <taxon>Bacteroidota</taxon>
        <taxon>Flavobacteriia</taxon>
        <taxon>Flavobacteriales</taxon>
        <taxon>Flavobacteriaceae</taxon>
        <taxon>Flavobacterium</taxon>
    </lineage>
</organism>
<dbReference type="OrthoDB" id="266054at2"/>
<evidence type="ECO:0008006" key="3">
    <source>
        <dbReference type="Google" id="ProtNLM"/>
    </source>
</evidence>
<proteinExistence type="predicted"/>
<keyword evidence="2" id="KW-1185">Reference proteome</keyword>
<dbReference type="Gene3D" id="2.60.120.1620">
    <property type="match status" value="1"/>
</dbReference>
<sequence>MNSQNKQLPKIALEQNGFVLVEAEDFTSQSNSEIRKWHITTITQNPTATDAGKSHASSASGKAYIEILPDTRTNHEEKLISGENFSDKPGAVAVVSYKVNFQKPGRYFVWAKIYSTGSEDNGVHVGIDGTWPESGKRMQWCEGKNSWFWDSKQRTQEVHCGVPYQIYLDVLQPGVHEIQFSMREDGFEMDQWIMTIDKDFNPTNDSKF</sequence>